<dbReference type="Gene3D" id="3.30.70.270">
    <property type="match status" value="1"/>
</dbReference>
<sequence length="206" mass="24040">MCVDYTDLNKACSKDSFPLPRIDQLVDAMSGHQMLSFMDAYSRYNQIRMDPVDEEETAFQTDKGLYCYKVMPFGLKNAGETYQLLMNKVFKNLIGHSIEVYIDDMLVKTLERTKYIFDLEQCFSLLRHYNIRLNPTKYAFGVTSGKFLGFMVTHRGIEANPEKIKALRDMVSPRNIKEVQRLNERIAALSRFLVRLGDKYFFSSKY</sequence>
<name>A0A2I0WP35_9ASPA</name>
<keyword evidence="3" id="KW-1185">Reference proteome</keyword>
<gene>
    <name evidence="2" type="ORF">MA16_Dca023352</name>
</gene>
<protein>
    <submittedName>
        <fullName evidence="2">RNA-directed DNA polymerase</fullName>
    </submittedName>
</protein>
<evidence type="ECO:0000313" key="2">
    <source>
        <dbReference type="EMBL" id="PKU77424.1"/>
    </source>
</evidence>
<dbReference type="PROSITE" id="PS50878">
    <property type="entry name" value="RT_POL"/>
    <property type="match status" value="1"/>
</dbReference>
<dbReference type="Pfam" id="PF00078">
    <property type="entry name" value="RVT_1"/>
    <property type="match status" value="1"/>
</dbReference>
<dbReference type="AlphaFoldDB" id="A0A2I0WP35"/>
<dbReference type="PANTHER" id="PTHR24559">
    <property type="entry name" value="TRANSPOSON TY3-I GAG-POL POLYPROTEIN"/>
    <property type="match status" value="1"/>
</dbReference>
<keyword evidence="2" id="KW-0808">Transferase</keyword>
<dbReference type="InterPro" id="IPR053134">
    <property type="entry name" value="RNA-dir_DNA_polymerase"/>
</dbReference>
<evidence type="ECO:0000259" key="1">
    <source>
        <dbReference type="PROSITE" id="PS50878"/>
    </source>
</evidence>
<dbReference type="Proteomes" id="UP000233837">
    <property type="component" value="Unassembled WGS sequence"/>
</dbReference>
<dbReference type="PANTHER" id="PTHR24559:SF444">
    <property type="entry name" value="REVERSE TRANSCRIPTASE DOMAIN-CONTAINING PROTEIN"/>
    <property type="match status" value="1"/>
</dbReference>
<dbReference type="SUPFAM" id="SSF56672">
    <property type="entry name" value="DNA/RNA polymerases"/>
    <property type="match status" value="1"/>
</dbReference>
<dbReference type="GO" id="GO:0003964">
    <property type="term" value="F:RNA-directed DNA polymerase activity"/>
    <property type="evidence" value="ECO:0007669"/>
    <property type="project" value="UniProtKB-KW"/>
</dbReference>
<keyword evidence="2" id="KW-0695">RNA-directed DNA polymerase</keyword>
<feature type="domain" description="Reverse transcriptase" evidence="1">
    <location>
        <begin position="1"/>
        <end position="152"/>
    </location>
</feature>
<reference evidence="2 3" key="2">
    <citation type="journal article" date="2017" name="Nature">
        <title>The Apostasia genome and the evolution of orchids.</title>
        <authorList>
            <person name="Zhang G.Q."/>
            <person name="Liu K.W."/>
            <person name="Li Z."/>
            <person name="Lohaus R."/>
            <person name="Hsiao Y.Y."/>
            <person name="Niu S.C."/>
            <person name="Wang J.Y."/>
            <person name="Lin Y.C."/>
            <person name="Xu Q."/>
            <person name="Chen L.J."/>
            <person name="Yoshida K."/>
            <person name="Fujiwara S."/>
            <person name="Wang Z.W."/>
            <person name="Zhang Y.Q."/>
            <person name="Mitsuda N."/>
            <person name="Wang M."/>
            <person name="Liu G.H."/>
            <person name="Pecoraro L."/>
            <person name="Huang H.X."/>
            <person name="Xiao X.J."/>
            <person name="Lin M."/>
            <person name="Wu X.Y."/>
            <person name="Wu W.L."/>
            <person name="Chen Y.Y."/>
            <person name="Chang S.B."/>
            <person name="Sakamoto S."/>
            <person name="Ohme-Takagi M."/>
            <person name="Yagi M."/>
            <person name="Zeng S.J."/>
            <person name="Shen C.Y."/>
            <person name="Yeh C.M."/>
            <person name="Luo Y.B."/>
            <person name="Tsai W.C."/>
            <person name="Van de Peer Y."/>
            <person name="Liu Z.J."/>
        </authorList>
    </citation>
    <scope>NUCLEOTIDE SEQUENCE [LARGE SCALE GENOMIC DNA]</scope>
    <source>
        <tissue evidence="2">The whole plant</tissue>
    </source>
</reference>
<dbReference type="CDD" id="cd01647">
    <property type="entry name" value="RT_LTR"/>
    <property type="match status" value="1"/>
</dbReference>
<keyword evidence="2" id="KW-0548">Nucleotidyltransferase</keyword>
<dbReference type="EMBL" id="KZ502510">
    <property type="protein sequence ID" value="PKU77424.1"/>
    <property type="molecule type" value="Genomic_DNA"/>
</dbReference>
<reference evidence="2 3" key="1">
    <citation type="journal article" date="2016" name="Sci. Rep.">
        <title>The Dendrobium catenatum Lindl. genome sequence provides insights into polysaccharide synthase, floral development and adaptive evolution.</title>
        <authorList>
            <person name="Zhang G.Q."/>
            <person name="Xu Q."/>
            <person name="Bian C."/>
            <person name="Tsai W.C."/>
            <person name="Yeh C.M."/>
            <person name="Liu K.W."/>
            <person name="Yoshida K."/>
            <person name="Zhang L.S."/>
            <person name="Chang S.B."/>
            <person name="Chen F."/>
            <person name="Shi Y."/>
            <person name="Su Y.Y."/>
            <person name="Zhang Y.Q."/>
            <person name="Chen L.J."/>
            <person name="Yin Y."/>
            <person name="Lin M."/>
            <person name="Huang H."/>
            <person name="Deng H."/>
            <person name="Wang Z.W."/>
            <person name="Zhu S.L."/>
            <person name="Zhao X."/>
            <person name="Deng C."/>
            <person name="Niu S.C."/>
            <person name="Huang J."/>
            <person name="Wang M."/>
            <person name="Liu G.H."/>
            <person name="Yang H.J."/>
            <person name="Xiao X.J."/>
            <person name="Hsiao Y.Y."/>
            <person name="Wu W.L."/>
            <person name="Chen Y.Y."/>
            <person name="Mitsuda N."/>
            <person name="Ohme-Takagi M."/>
            <person name="Luo Y.B."/>
            <person name="Van de Peer Y."/>
            <person name="Liu Z.J."/>
        </authorList>
    </citation>
    <scope>NUCLEOTIDE SEQUENCE [LARGE SCALE GENOMIC DNA]</scope>
    <source>
        <tissue evidence="2">The whole plant</tissue>
    </source>
</reference>
<dbReference type="Gene3D" id="3.10.10.10">
    <property type="entry name" value="HIV Type 1 Reverse Transcriptase, subunit A, domain 1"/>
    <property type="match status" value="1"/>
</dbReference>
<proteinExistence type="predicted"/>
<dbReference type="InterPro" id="IPR000477">
    <property type="entry name" value="RT_dom"/>
</dbReference>
<organism evidence="2 3">
    <name type="scientific">Dendrobium catenatum</name>
    <dbReference type="NCBI Taxonomy" id="906689"/>
    <lineage>
        <taxon>Eukaryota</taxon>
        <taxon>Viridiplantae</taxon>
        <taxon>Streptophyta</taxon>
        <taxon>Embryophyta</taxon>
        <taxon>Tracheophyta</taxon>
        <taxon>Spermatophyta</taxon>
        <taxon>Magnoliopsida</taxon>
        <taxon>Liliopsida</taxon>
        <taxon>Asparagales</taxon>
        <taxon>Orchidaceae</taxon>
        <taxon>Epidendroideae</taxon>
        <taxon>Malaxideae</taxon>
        <taxon>Dendrobiinae</taxon>
        <taxon>Dendrobium</taxon>
    </lineage>
</organism>
<dbReference type="InterPro" id="IPR043502">
    <property type="entry name" value="DNA/RNA_pol_sf"/>
</dbReference>
<evidence type="ECO:0000313" key="3">
    <source>
        <dbReference type="Proteomes" id="UP000233837"/>
    </source>
</evidence>
<dbReference type="InterPro" id="IPR043128">
    <property type="entry name" value="Rev_trsase/Diguanyl_cyclase"/>
</dbReference>
<accession>A0A2I0WP35</accession>